<evidence type="ECO:0000313" key="3">
    <source>
        <dbReference type="Proteomes" id="UP000734854"/>
    </source>
</evidence>
<name>A0A8J5C5F9_ZINOF</name>
<dbReference type="Proteomes" id="UP000734854">
    <property type="component" value="Unassembled WGS sequence"/>
</dbReference>
<comment type="caution">
    <text evidence="2">The sequence shown here is derived from an EMBL/GenBank/DDBJ whole genome shotgun (WGS) entry which is preliminary data.</text>
</comment>
<proteinExistence type="predicted"/>
<evidence type="ECO:0000256" key="1">
    <source>
        <dbReference type="SAM" id="MobiDB-lite"/>
    </source>
</evidence>
<keyword evidence="3" id="KW-1185">Reference proteome</keyword>
<dbReference type="EMBL" id="JACMSC010000020">
    <property type="protein sequence ID" value="KAG6471603.1"/>
    <property type="molecule type" value="Genomic_DNA"/>
</dbReference>
<sequence length="201" mass="22511">MSAAGKKEGGDVRKKQPAFLITLGRNAVEPVHYAANLALFTRKEQKCDGGKEDGEFNRTVCELIRMDYHLRSSLSPPPTAKVKHHHRHSLTSCFRFASCDGGEPVESPRHSRTFHPKVHFCFGGGKHRRRHSSGFRYDALSYALNFDEGSDDDSPTGDELLRIRSHSSRPQALSPRDGLDGFDDQSRIRGNVNKDVPLRLS</sequence>
<reference evidence="2 3" key="1">
    <citation type="submission" date="2020-08" db="EMBL/GenBank/DDBJ databases">
        <title>Plant Genome Project.</title>
        <authorList>
            <person name="Zhang R.-G."/>
        </authorList>
    </citation>
    <scope>NUCLEOTIDE SEQUENCE [LARGE SCALE GENOMIC DNA]</scope>
    <source>
        <tissue evidence="2">Rhizome</tissue>
    </source>
</reference>
<gene>
    <name evidence="2" type="ORF">ZIOFF_069047</name>
</gene>
<dbReference type="AlphaFoldDB" id="A0A8J5C5F9"/>
<protein>
    <submittedName>
        <fullName evidence="2">Uncharacterized protein</fullName>
    </submittedName>
</protein>
<accession>A0A8J5C5F9</accession>
<organism evidence="2 3">
    <name type="scientific">Zingiber officinale</name>
    <name type="common">Ginger</name>
    <name type="synonym">Amomum zingiber</name>
    <dbReference type="NCBI Taxonomy" id="94328"/>
    <lineage>
        <taxon>Eukaryota</taxon>
        <taxon>Viridiplantae</taxon>
        <taxon>Streptophyta</taxon>
        <taxon>Embryophyta</taxon>
        <taxon>Tracheophyta</taxon>
        <taxon>Spermatophyta</taxon>
        <taxon>Magnoliopsida</taxon>
        <taxon>Liliopsida</taxon>
        <taxon>Zingiberales</taxon>
        <taxon>Zingiberaceae</taxon>
        <taxon>Zingiber</taxon>
    </lineage>
</organism>
<evidence type="ECO:0000313" key="2">
    <source>
        <dbReference type="EMBL" id="KAG6471603.1"/>
    </source>
</evidence>
<feature type="region of interest" description="Disordered" evidence="1">
    <location>
        <begin position="164"/>
        <end position="201"/>
    </location>
</feature>